<name>A0ACB8BB67_9AGAM</name>
<reference evidence="1" key="1">
    <citation type="journal article" date="2021" name="New Phytol.">
        <title>Evolutionary innovations through gain and loss of genes in the ectomycorrhizal Boletales.</title>
        <authorList>
            <person name="Wu G."/>
            <person name="Miyauchi S."/>
            <person name="Morin E."/>
            <person name="Kuo A."/>
            <person name="Drula E."/>
            <person name="Varga T."/>
            <person name="Kohler A."/>
            <person name="Feng B."/>
            <person name="Cao Y."/>
            <person name="Lipzen A."/>
            <person name="Daum C."/>
            <person name="Hundley H."/>
            <person name="Pangilinan J."/>
            <person name="Johnson J."/>
            <person name="Barry K."/>
            <person name="LaButti K."/>
            <person name="Ng V."/>
            <person name="Ahrendt S."/>
            <person name="Min B."/>
            <person name="Choi I.G."/>
            <person name="Park H."/>
            <person name="Plett J.M."/>
            <person name="Magnuson J."/>
            <person name="Spatafora J.W."/>
            <person name="Nagy L.G."/>
            <person name="Henrissat B."/>
            <person name="Grigoriev I.V."/>
            <person name="Yang Z.L."/>
            <person name="Xu J."/>
            <person name="Martin F.M."/>
        </authorList>
    </citation>
    <scope>NUCLEOTIDE SEQUENCE</scope>
    <source>
        <strain evidence="1">KUC20120723A-06</strain>
    </source>
</reference>
<sequence>EYACEDKQITFSSNIGQHSDIKTEFFSCSNAINSVFPMAAMTASPPNVCGAPCKTNCFNPAGGGPDPNDCQVIADALLYESQNSGEWLCSVRKTAGVSMTYKSCKTFILDQAGYDLTYCKDDWAAVIKYVAFNCQAQQNAHGGNCVANDQRWFIQCVRLLSIRIMMLTREIKSAVRRIQNSAA</sequence>
<dbReference type="Proteomes" id="UP000790709">
    <property type="component" value="Unassembled WGS sequence"/>
</dbReference>
<keyword evidence="2" id="KW-1185">Reference proteome</keyword>
<evidence type="ECO:0000313" key="2">
    <source>
        <dbReference type="Proteomes" id="UP000790709"/>
    </source>
</evidence>
<dbReference type="EMBL" id="MU266467">
    <property type="protein sequence ID" value="KAH7922942.1"/>
    <property type="molecule type" value="Genomic_DNA"/>
</dbReference>
<feature type="non-terminal residue" evidence="1">
    <location>
        <position position="1"/>
    </location>
</feature>
<accession>A0ACB8BB67</accession>
<protein>
    <submittedName>
        <fullName evidence="1">Uncharacterized protein</fullName>
    </submittedName>
</protein>
<proteinExistence type="predicted"/>
<gene>
    <name evidence="1" type="ORF">BV22DRAFT_1171558</name>
</gene>
<evidence type="ECO:0000313" key="1">
    <source>
        <dbReference type="EMBL" id="KAH7922942.1"/>
    </source>
</evidence>
<comment type="caution">
    <text evidence="1">The sequence shown here is derived from an EMBL/GenBank/DDBJ whole genome shotgun (WGS) entry which is preliminary data.</text>
</comment>
<organism evidence="1 2">
    <name type="scientific">Leucogyrophana mollusca</name>
    <dbReference type="NCBI Taxonomy" id="85980"/>
    <lineage>
        <taxon>Eukaryota</taxon>
        <taxon>Fungi</taxon>
        <taxon>Dikarya</taxon>
        <taxon>Basidiomycota</taxon>
        <taxon>Agaricomycotina</taxon>
        <taxon>Agaricomycetes</taxon>
        <taxon>Agaricomycetidae</taxon>
        <taxon>Boletales</taxon>
        <taxon>Boletales incertae sedis</taxon>
        <taxon>Leucogyrophana</taxon>
    </lineage>
</organism>